<accession>A0A849L3W2</accession>
<dbReference type="AlphaFoldDB" id="A0A849L3W2"/>
<proteinExistence type="predicted"/>
<keyword evidence="3" id="KW-1185">Reference proteome</keyword>
<dbReference type="EMBL" id="JABFBC010000002">
    <property type="protein sequence ID" value="NNU81019.1"/>
    <property type="molecule type" value="Genomic_DNA"/>
</dbReference>
<dbReference type="NCBIfam" id="NF046100">
    <property type="entry name" value="RSP_2648_fam_PIN"/>
    <property type="match status" value="1"/>
</dbReference>
<dbReference type="RefSeq" id="WP_171325594.1">
    <property type="nucleotide sequence ID" value="NZ_JABFBC010000002.1"/>
</dbReference>
<organism evidence="2 3">
    <name type="scientific">Halovulum dunhuangense</name>
    <dbReference type="NCBI Taxonomy" id="1505036"/>
    <lineage>
        <taxon>Bacteria</taxon>
        <taxon>Pseudomonadati</taxon>
        <taxon>Pseudomonadota</taxon>
        <taxon>Alphaproteobacteria</taxon>
        <taxon>Rhodobacterales</taxon>
        <taxon>Paracoccaceae</taxon>
        <taxon>Halovulum</taxon>
    </lineage>
</organism>
<comment type="caution">
    <text evidence="2">The sequence shown here is derived from an EMBL/GenBank/DDBJ whole genome shotgun (WGS) entry which is preliminary data.</text>
</comment>
<evidence type="ECO:0000259" key="1">
    <source>
        <dbReference type="Pfam" id="PF13470"/>
    </source>
</evidence>
<evidence type="ECO:0000313" key="3">
    <source>
        <dbReference type="Proteomes" id="UP000572377"/>
    </source>
</evidence>
<dbReference type="SUPFAM" id="SSF88723">
    <property type="entry name" value="PIN domain-like"/>
    <property type="match status" value="1"/>
</dbReference>
<dbReference type="InterPro" id="IPR029060">
    <property type="entry name" value="PIN-like_dom_sf"/>
</dbReference>
<evidence type="ECO:0000313" key="2">
    <source>
        <dbReference type="EMBL" id="NNU81019.1"/>
    </source>
</evidence>
<dbReference type="Proteomes" id="UP000572377">
    <property type="component" value="Unassembled WGS sequence"/>
</dbReference>
<sequence>MRLLLDACVLYPTVLRDILIETAAAGGFTPLWSDRILEEWARAAERSALADGPRARAEIALLRTRFPDASIEAPDDPALSLPDPNDIHVLAAAIHGGAEAIVTLNLRDFPGRTLARHGLMLRSPDSVLLELHDAGEIPVARIAQAARARAETLSGQPQPLRGILKRANLPRLGKALG</sequence>
<reference evidence="2 3" key="1">
    <citation type="submission" date="2020-05" db="EMBL/GenBank/DDBJ databases">
        <title>Gimesia benthica sp. nov., a novel planctomycete isolated from a deep-sea water sample of the Northwest Indian Ocean.</title>
        <authorList>
            <person name="Wang J."/>
            <person name="Ruan C."/>
            <person name="Song L."/>
            <person name="Zhu Y."/>
            <person name="Li A."/>
            <person name="Zheng X."/>
            <person name="Wang L."/>
            <person name="Lu Z."/>
            <person name="Huang Y."/>
            <person name="Du W."/>
            <person name="Zhou Y."/>
            <person name="Huang L."/>
            <person name="Dai X."/>
        </authorList>
    </citation>
    <scope>NUCLEOTIDE SEQUENCE [LARGE SCALE GENOMIC DNA]</scope>
    <source>
        <strain evidence="2 3">YYQ-30</strain>
    </source>
</reference>
<name>A0A849L3W2_9RHOB</name>
<protein>
    <submittedName>
        <fullName evidence="2">PIN domain-containing protein</fullName>
    </submittedName>
</protein>
<gene>
    <name evidence="2" type="ORF">HMH01_11280</name>
</gene>
<feature type="domain" description="PIN" evidence="1">
    <location>
        <begin position="2"/>
        <end position="106"/>
    </location>
</feature>
<dbReference type="Pfam" id="PF13470">
    <property type="entry name" value="PIN_3"/>
    <property type="match status" value="1"/>
</dbReference>
<dbReference type="InterPro" id="IPR002716">
    <property type="entry name" value="PIN_dom"/>
</dbReference>